<evidence type="ECO:0000313" key="2">
    <source>
        <dbReference type="Proteomes" id="UP000003070"/>
    </source>
</evidence>
<sequence>MPKVLLSSRSFFAFRLGGRPITKAFSFEIKPLDDKIYITIIILMRSDV</sequence>
<name>E3C5H5_9LACO</name>
<proteinExistence type="predicted"/>
<comment type="caution">
    <text evidence="1">The sequence shown here is derived from an EMBL/GenBank/DDBJ whole genome shotgun (WGS) entry which is preliminary data.</text>
</comment>
<accession>E3C5H5</accession>
<protein>
    <submittedName>
        <fullName evidence="1">Uncharacterized protein</fullName>
    </submittedName>
</protein>
<organism evidence="1 2">
    <name type="scientific">Limosilactobacillus oris PB013-T2-3</name>
    <dbReference type="NCBI Taxonomy" id="908339"/>
    <lineage>
        <taxon>Bacteria</taxon>
        <taxon>Bacillati</taxon>
        <taxon>Bacillota</taxon>
        <taxon>Bacilli</taxon>
        <taxon>Lactobacillales</taxon>
        <taxon>Lactobacillaceae</taxon>
        <taxon>Limosilactobacillus</taxon>
    </lineage>
</organism>
<dbReference type="EMBL" id="AEKL01000006">
    <property type="protein sequence ID" value="EFQ54031.1"/>
    <property type="molecule type" value="Genomic_DNA"/>
</dbReference>
<gene>
    <name evidence="1" type="ORF">HMPREF9265_0139</name>
</gene>
<dbReference type="Proteomes" id="UP000003070">
    <property type="component" value="Unassembled WGS sequence"/>
</dbReference>
<evidence type="ECO:0000313" key="1">
    <source>
        <dbReference type="EMBL" id="EFQ54031.1"/>
    </source>
</evidence>
<reference evidence="1 2" key="1">
    <citation type="submission" date="2010-10" db="EMBL/GenBank/DDBJ databases">
        <authorList>
            <person name="Durkin A.S."/>
            <person name="Madupu R."/>
            <person name="Torralba M."/>
            <person name="Gillis M."/>
            <person name="Methe B."/>
            <person name="Sutton G."/>
            <person name="Nelson K.E."/>
        </authorList>
    </citation>
    <scope>NUCLEOTIDE SEQUENCE [LARGE SCALE GENOMIC DNA]</scope>
    <source>
        <strain evidence="1 2">PB013-T2-3</strain>
    </source>
</reference>
<dbReference type="AlphaFoldDB" id="E3C5H5"/>